<dbReference type="SUPFAM" id="SSF51735">
    <property type="entry name" value="NAD(P)-binding Rossmann-fold domains"/>
    <property type="match status" value="1"/>
</dbReference>
<reference evidence="4 6" key="2">
    <citation type="submission" date="2018-11" db="EMBL/GenBank/DDBJ databases">
        <authorList>
            <consortium name="Pathogen Informatics"/>
        </authorList>
    </citation>
    <scope>NUCLEOTIDE SEQUENCE [LARGE SCALE GENOMIC DNA]</scope>
</reference>
<dbReference type="Proteomes" id="UP000274756">
    <property type="component" value="Unassembled WGS sequence"/>
</dbReference>
<gene>
    <name evidence="4" type="ORF">DME_LOCUS3260</name>
</gene>
<organism evidence="5 7">
    <name type="scientific">Dracunculus medinensis</name>
    <name type="common">Guinea worm</name>
    <dbReference type="NCBI Taxonomy" id="318479"/>
    <lineage>
        <taxon>Eukaryota</taxon>
        <taxon>Metazoa</taxon>
        <taxon>Ecdysozoa</taxon>
        <taxon>Nematoda</taxon>
        <taxon>Chromadorea</taxon>
        <taxon>Rhabditida</taxon>
        <taxon>Spirurina</taxon>
        <taxon>Dracunculoidea</taxon>
        <taxon>Dracunculidae</taxon>
        <taxon>Dracunculus</taxon>
    </lineage>
</organism>
<name>A0A0N4UNT8_DRAME</name>
<evidence type="ECO:0000256" key="1">
    <source>
        <dbReference type="ARBA" id="ARBA00006484"/>
    </source>
</evidence>
<evidence type="ECO:0000313" key="6">
    <source>
        <dbReference type="Proteomes" id="UP000274756"/>
    </source>
</evidence>
<dbReference type="InterPro" id="IPR002347">
    <property type="entry name" value="SDR_fam"/>
</dbReference>
<proteinExistence type="inferred from homology"/>
<evidence type="ECO:0000256" key="2">
    <source>
        <dbReference type="ARBA" id="ARBA00022857"/>
    </source>
</evidence>
<dbReference type="Pfam" id="PF00106">
    <property type="entry name" value="adh_short"/>
    <property type="match status" value="1"/>
</dbReference>
<comment type="similarity">
    <text evidence="1">Belongs to the short-chain dehydrogenases/reductases (SDR) family.</text>
</comment>
<evidence type="ECO:0000256" key="3">
    <source>
        <dbReference type="ARBA" id="ARBA00023002"/>
    </source>
</evidence>
<dbReference type="EMBL" id="UYYG01000118">
    <property type="protein sequence ID" value="VDN53287.1"/>
    <property type="molecule type" value="Genomic_DNA"/>
</dbReference>
<dbReference type="InterPro" id="IPR036291">
    <property type="entry name" value="NAD(P)-bd_dom_sf"/>
</dbReference>
<dbReference type="PANTHER" id="PTHR24320">
    <property type="entry name" value="RETINOL DEHYDROGENASE"/>
    <property type="match status" value="1"/>
</dbReference>
<keyword evidence="2" id="KW-0521">NADP</keyword>
<dbReference type="AlphaFoldDB" id="A0A0N4UNT8"/>
<sequence length="299" mass="33473">MKLHRENIQKPCASSGIGLETARSLALHGAHIVMANRDFLESKKIRDQIVKDKADAAIDIIIVNLDSLNSVKGAAEEPLHALILNAGVFNPSAKKTLDGFETAFGVNYLSHFYLIQLLLEKLRQSAPARIVVVSSISHNHTGVKSEWPLEEKMKTLIPGRQFSEAFCSIYKHYAVSKLDLNLMAVKLSRDEKINNIYVYILHPGTMIGTGIARNFGFLWQLIAMLTKPFTKSLQQGAATTIFCAVSDDLRNNSGHFFQDCQVANQNSAQLLMSDEELQDLLWNKTMDIINEFERKLIKS</sequence>
<dbReference type="Gene3D" id="3.40.50.720">
    <property type="entry name" value="NAD(P)-binding Rossmann-like Domain"/>
    <property type="match status" value="1"/>
</dbReference>
<keyword evidence="6" id="KW-1185">Reference proteome</keyword>
<evidence type="ECO:0000313" key="4">
    <source>
        <dbReference type="EMBL" id="VDN53287.1"/>
    </source>
</evidence>
<dbReference type="GO" id="GO:0016491">
    <property type="term" value="F:oxidoreductase activity"/>
    <property type="evidence" value="ECO:0007669"/>
    <property type="project" value="UniProtKB-KW"/>
</dbReference>
<reference evidence="7" key="1">
    <citation type="submission" date="2017-02" db="UniProtKB">
        <authorList>
            <consortium name="WormBaseParasite"/>
        </authorList>
    </citation>
    <scope>IDENTIFICATION</scope>
</reference>
<dbReference type="Proteomes" id="UP000038040">
    <property type="component" value="Unplaced"/>
</dbReference>
<dbReference type="STRING" id="318479.A0A0N4UNT8"/>
<evidence type="ECO:0000313" key="5">
    <source>
        <dbReference type="Proteomes" id="UP000038040"/>
    </source>
</evidence>
<protein>
    <submittedName>
        <fullName evidence="7">SDR family NAD(P)-dependent oxidoreductase</fullName>
    </submittedName>
</protein>
<accession>A0A0N4UNT8</accession>
<evidence type="ECO:0000313" key="7">
    <source>
        <dbReference type="WBParaSite" id="DME_0000959301-mRNA-1"/>
    </source>
</evidence>
<dbReference type="WBParaSite" id="DME_0000959301-mRNA-1">
    <property type="protein sequence ID" value="DME_0000959301-mRNA-1"/>
    <property type="gene ID" value="DME_0000959301"/>
</dbReference>
<dbReference type="OrthoDB" id="9989144at2759"/>
<keyword evidence="3" id="KW-0560">Oxidoreductase</keyword>
<dbReference type="PANTHER" id="PTHR24320:SF282">
    <property type="entry name" value="WW DOMAIN-CONTAINING OXIDOREDUCTASE"/>
    <property type="match status" value="1"/>
</dbReference>